<dbReference type="OrthoDB" id="2740279at2759"/>
<dbReference type="Pfam" id="PF12937">
    <property type="entry name" value="F-box-like"/>
    <property type="match status" value="1"/>
</dbReference>
<dbReference type="CDD" id="cd22119">
    <property type="entry name" value="F-box_FBXL6"/>
    <property type="match status" value="1"/>
</dbReference>
<dbReference type="RefSeq" id="XP_040767197.1">
    <property type="nucleotide sequence ID" value="XM_040911502.1"/>
</dbReference>
<dbReference type="Gene3D" id="1.20.1280.50">
    <property type="match status" value="1"/>
</dbReference>
<dbReference type="InParanoid" id="A0A165FVB3"/>
<feature type="domain" description="F-box" evidence="1">
    <location>
        <begin position="74"/>
        <end position="124"/>
    </location>
</feature>
<dbReference type="Gene3D" id="3.80.10.10">
    <property type="entry name" value="Ribonuclease Inhibitor"/>
    <property type="match status" value="1"/>
</dbReference>
<dbReference type="PANTHER" id="PTHR38926">
    <property type="entry name" value="F-BOX DOMAIN CONTAINING PROTEIN, EXPRESSED"/>
    <property type="match status" value="1"/>
</dbReference>
<dbReference type="STRING" id="1314785.A0A165FVB3"/>
<protein>
    <recommendedName>
        <fullName evidence="1">F-box domain-containing protein</fullName>
    </recommendedName>
</protein>
<dbReference type="EMBL" id="KV427611">
    <property type="protein sequence ID" value="KZT09457.1"/>
    <property type="molecule type" value="Genomic_DNA"/>
</dbReference>
<dbReference type="InterPro" id="IPR032675">
    <property type="entry name" value="LRR_dom_sf"/>
</dbReference>
<evidence type="ECO:0000259" key="1">
    <source>
        <dbReference type="PROSITE" id="PS50181"/>
    </source>
</evidence>
<dbReference type="InterPro" id="IPR036047">
    <property type="entry name" value="F-box-like_dom_sf"/>
</dbReference>
<dbReference type="PANTHER" id="PTHR38926:SF5">
    <property type="entry name" value="F-BOX AND LEUCINE-RICH REPEAT PROTEIN 6"/>
    <property type="match status" value="1"/>
</dbReference>
<dbReference type="Proteomes" id="UP000076871">
    <property type="component" value="Unassembled WGS sequence"/>
</dbReference>
<dbReference type="PROSITE" id="PS50181">
    <property type="entry name" value="FBOX"/>
    <property type="match status" value="1"/>
</dbReference>
<dbReference type="InterPro" id="IPR047922">
    <property type="entry name" value="FBXL6_F-box"/>
</dbReference>
<dbReference type="GO" id="GO:0019005">
    <property type="term" value="C:SCF ubiquitin ligase complex"/>
    <property type="evidence" value="ECO:0007669"/>
    <property type="project" value="InterPro"/>
</dbReference>
<evidence type="ECO:0000313" key="2">
    <source>
        <dbReference type="EMBL" id="KZT09457.1"/>
    </source>
</evidence>
<dbReference type="SUPFAM" id="SSF81383">
    <property type="entry name" value="F-box domain"/>
    <property type="match status" value="1"/>
</dbReference>
<proteinExistence type="predicted"/>
<accession>A0A165FVB3</accession>
<dbReference type="InterPro" id="IPR001810">
    <property type="entry name" value="F-box_dom"/>
</dbReference>
<reference evidence="2 3" key="1">
    <citation type="journal article" date="2016" name="Mol. Biol. Evol.">
        <title>Comparative Genomics of Early-Diverging Mushroom-Forming Fungi Provides Insights into the Origins of Lignocellulose Decay Capabilities.</title>
        <authorList>
            <person name="Nagy L.G."/>
            <person name="Riley R."/>
            <person name="Tritt A."/>
            <person name="Adam C."/>
            <person name="Daum C."/>
            <person name="Floudas D."/>
            <person name="Sun H."/>
            <person name="Yadav J.S."/>
            <person name="Pangilinan J."/>
            <person name="Larsson K.H."/>
            <person name="Matsuura K."/>
            <person name="Barry K."/>
            <person name="Labutti K."/>
            <person name="Kuo R."/>
            <person name="Ohm R.A."/>
            <person name="Bhattacharya S.S."/>
            <person name="Shirouzu T."/>
            <person name="Yoshinaga Y."/>
            <person name="Martin F.M."/>
            <person name="Grigoriev I.V."/>
            <person name="Hibbett D.S."/>
        </authorList>
    </citation>
    <scope>NUCLEOTIDE SEQUENCE [LARGE SCALE GENOMIC DNA]</scope>
    <source>
        <strain evidence="2 3">93-53</strain>
    </source>
</reference>
<sequence>MDATATIPSYMCSTGNGPRQLLLQPLEKMTLGQFDGMPVKQAQSHIDAQLRYFNESVRILIREGYRLKELRNALAPINSLPEEVLIEIFYIVAKTSIADIVRISRVCRHWRAIALASPKLWTNITLTKLPRAATFLRRSKNVALTYHIERIERTNSHRIDERQLRRAVAPARMRCLKASLFDAGDMDQLISTLDSPAPYLQELSLRLLKADNYTIELGLETIQTLFGDSTPSLRSLTLKQISISWTSGLYSNLAHLSVTDLSQEWLPSVDRFLEVLVQCPSLQTLDIQCLRDELPIIYEGQPASRAQRVQLPLLENLTFSYVPKGWLASVLDGVSLTSRTVMKLLALHDTEDRMRPYTMLPENRSHLPLFSNTRRFEIFSSEERLVIQLHQDASTPFIEPSCTIELHDIIPEVAFANAFSCFSLNDVEALVLCEPSPSSAIATKQQWTSMLREIPNLSSIRIIDFDSNVLSALLKALRMPGEGGLRICPQLKHLDIVGVSETTDELKNELVECVRFLSSAGCPLETVELMDLKGWSDEDVNNLRDIGVDVAFND</sequence>
<organism evidence="2 3">
    <name type="scientific">Laetiporus sulphureus 93-53</name>
    <dbReference type="NCBI Taxonomy" id="1314785"/>
    <lineage>
        <taxon>Eukaryota</taxon>
        <taxon>Fungi</taxon>
        <taxon>Dikarya</taxon>
        <taxon>Basidiomycota</taxon>
        <taxon>Agaricomycotina</taxon>
        <taxon>Agaricomycetes</taxon>
        <taxon>Polyporales</taxon>
        <taxon>Laetiporus</taxon>
    </lineage>
</organism>
<dbReference type="GeneID" id="63828530"/>
<keyword evidence="3" id="KW-1185">Reference proteome</keyword>
<dbReference type="AlphaFoldDB" id="A0A165FVB3"/>
<evidence type="ECO:0000313" key="3">
    <source>
        <dbReference type="Proteomes" id="UP000076871"/>
    </source>
</evidence>
<dbReference type="SUPFAM" id="SSF52047">
    <property type="entry name" value="RNI-like"/>
    <property type="match status" value="1"/>
</dbReference>
<gene>
    <name evidence="2" type="ORF">LAESUDRAFT_748109</name>
</gene>
<name>A0A165FVB3_9APHY</name>